<name>A0A2I6S2U4_9RHOO</name>
<dbReference type="PROSITE" id="PS00061">
    <property type="entry name" value="ADH_SHORT"/>
    <property type="match status" value="1"/>
</dbReference>
<protein>
    <submittedName>
        <fullName evidence="2">Oxidoreductase</fullName>
    </submittedName>
</protein>
<comment type="similarity">
    <text evidence="1">Belongs to the short-chain dehydrogenases/reductases (SDR) family.</text>
</comment>
<dbReference type="FunFam" id="3.40.50.720:FF:000084">
    <property type="entry name" value="Short-chain dehydrogenase reductase"/>
    <property type="match status" value="1"/>
</dbReference>
<dbReference type="InterPro" id="IPR020904">
    <property type="entry name" value="Sc_DH/Rdtase_CS"/>
</dbReference>
<dbReference type="OrthoDB" id="9806974at2"/>
<evidence type="ECO:0000313" key="3">
    <source>
        <dbReference type="Proteomes" id="UP000242205"/>
    </source>
</evidence>
<accession>A0A2I6S2U4</accession>
<dbReference type="PRINTS" id="PR00081">
    <property type="entry name" value="GDHRDH"/>
</dbReference>
<dbReference type="Pfam" id="PF13561">
    <property type="entry name" value="adh_short_C2"/>
    <property type="match status" value="1"/>
</dbReference>
<dbReference type="Gene3D" id="3.40.50.720">
    <property type="entry name" value="NAD(P)-binding Rossmann-like Domain"/>
    <property type="match status" value="1"/>
</dbReference>
<organism evidence="2 3">
    <name type="scientific">Pseudazoarcus pumilus</name>
    <dbReference type="NCBI Taxonomy" id="2067960"/>
    <lineage>
        <taxon>Bacteria</taxon>
        <taxon>Pseudomonadati</taxon>
        <taxon>Pseudomonadota</taxon>
        <taxon>Betaproteobacteria</taxon>
        <taxon>Rhodocyclales</taxon>
        <taxon>Zoogloeaceae</taxon>
        <taxon>Pseudazoarcus</taxon>
    </lineage>
</organism>
<dbReference type="PANTHER" id="PTHR42879">
    <property type="entry name" value="3-OXOACYL-(ACYL-CARRIER-PROTEIN) REDUCTASE"/>
    <property type="match status" value="1"/>
</dbReference>
<keyword evidence="3" id="KW-1185">Reference proteome</keyword>
<gene>
    <name evidence="2" type="ORF">C0099_00760</name>
</gene>
<dbReference type="PRINTS" id="PR00080">
    <property type="entry name" value="SDRFAMILY"/>
</dbReference>
<dbReference type="InterPro" id="IPR002347">
    <property type="entry name" value="SDR_fam"/>
</dbReference>
<dbReference type="NCBIfam" id="NF009466">
    <property type="entry name" value="PRK12826.1-2"/>
    <property type="match status" value="1"/>
</dbReference>
<dbReference type="PANTHER" id="PTHR42879:SF2">
    <property type="entry name" value="3-OXOACYL-[ACYL-CARRIER-PROTEIN] REDUCTASE FABG"/>
    <property type="match status" value="1"/>
</dbReference>
<dbReference type="Proteomes" id="UP000242205">
    <property type="component" value="Chromosome"/>
</dbReference>
<dbReference type="InterPro" id="IPR050259">
    <property type="entry name" value="SDR"/>
</dbReference>
<dbReference type="RefSeq" id="WP_102245665.1">
    <property type="nucleotide sequence ID" value="NZ_CP025682.1"/>
</dbReference>
<dbReference type="GO" id="GO:0032787">
    <property type="term" value="P:monocarboxylic acid metabolic process"/>
    <property type="evidence" value="ECO:0007669"/>
    <property type="project" value="UniProtKB-ARBA"/>
</dbReference>
<dbReference type="AlphaFoldDB" id="A0A2I6S2U4"/>
<sequence>MQQKKITLVTGGGIGIGRATAIASAGAGHHVVVTDVLEREGNEVVEHIRATGGSAEFMLLDVRSTPQADSVVRAVEETHGAIDALVLNAGIAHRVPLPQLSDEKWDITHDIDLKGMFRVARAALPHMRSRGSGAIVCLTSLMGVAWGWNEHVHYSAAKAGVVGLMRGLAMEVARDGVRVNAVSPGFVETAQLASEEHSLGREGIRKAAEFIPLGRVGQPDDVADVILFLASPAARYITGQVIVVDGGLVVTGR</sequence>
<dbReference type="InterPro" id="IPR036291">
    <property type="entry name" value="NAD(P)-bd_dom_sf"/>
</dbReference>
<proteinExistence type="inferred from homology"/>
<evidence type="ECO:0000256" key="1">
    <source>
        <dbReference type="ARBA" id="ARBA00006484"/>
    </source>
</evidence>
<dbReference type="SUPFAM" id="SSF51735">
    <property type="entry name" value="NAD(P)-binding Rossmann-fold domains"/>
    <property type="match status" value="1"/>
</dbReference>
<dbReference type="KEGG" id="atw:C0099_00760"/>
<reference evidence="2 3" key="1">
    <citation type="submission" date="2018-01" db="EMBL/GenBank/DDBJ databases">
        <authorList>
            <person name="Fu G.-Y."/>
        </authorList>
    </citation>
    <scope>NUCLEOTIDE SEQUENCE [LARGE SCALE GENOMIC DNA]</scope>
    <source>
        <strain evidence="2 3">SY39</strain>
    </source>
</reference>
<evidence type="ECO:0000313" key="2">
    <source>
        <dbReference type="EMBL" id="AUN93591.1"/>
    </source>
</evidence>
<dbReference type="EMBL" id="CP025682">
    <property type="protein sequence ID" value="AUN93591.1"/>
    <property type="molecule type" value="Genomic_DNA"/>
</dbReference>